<organism evidence="1 2">
    <name type="scientific">Tenebrio molitor</name>
    <name type="common">Yellow mealworm beetle</name>
    <dbReference type="NCBI Taxonomy" id="7067"/>
    <lineage>
        <taxon>Eukaryota</taxon>
        <taxon>Metazoa</taxon>
        <taxon>Ecdysozoa</taxon>
        <taxon>Arthropoda</taxon>
        <taxon>Hexapoda</taxon>
        <taxon>Insecta</taxon>
        <taxon>Pterygota</taxon>
        <taxon>Neoptera</taxon>
        <taxon>Endopterygota</taxon>
        <taxon>Coleoptera</taxon>
        <taxon>Polyphaga</taxon>
        <taxon>Cucujiformia</taxon>
        <taxon>Tenebrionidae</taxon>
        <taxon>Tenebrio</taxon>
    </lineage>
</organism>
<evidence type="ECO:0000313" key="1">
    <source>
        <dbReference type="EMBL" id="KAH0816958.1"/>
    </source>
</evidence>
<reference evidence="1" key="2">
    <citation type="submission" date="2021-08" db="EMBL/GenBank/DDBJ databases">
        <authorList>
            <person name="Eriksson T."/>
        </authorList>
    </citation>
    <scope>NUCLEOTIDE SEQUENCE</scope>
    <source>
        <strain evidence="1">Stoneville</strain>
        <tissue evidence="1">Whole head</tissue>
    </source>
</reference>
<gene>
    <name evidence="1" type="ORF">GEV33_005833</name>
</gene>
<dbReference type="EMBL" id="JABDTM020020614">
    <property type="protein sequence ID" value="KAH0816958.1"/>
    <property type="molecule type" value="Genomic_DNA"/>
</dbReference>
<evidence type="ECO:0000313" key="2">
    <source>
        <dbReference type="Proteomes" id="UP000719412"/>
    </source>
</evidence>
<dbReference type="AlphaFoldDB" id="A0A8J6HMG6"/>
<sequence>MRRREKYCRRNGYAREEVERMRAEGRWMCAELSERDRDTDKQERRERIREARYNREYERCVTEDVPVYLGCGNEERENKYWMEEEERMCRMCREERETIEHMWRGCGEMREREEKERGEILNEDGREIGWMKEVWKRRERIEKERDVDYRISQVKKIGQEERWGFEKKEVTFRQVTKVKREPTLPYSHLSLRRRTESEEEEKGKVGFKKDRLQLDNLEA</sequence>
<accession>A0A8J6HMG6</accession>
<proteinExistence type="predicted"/>
<comment type="caution">
    <text evidence="1">The sequence shown here is derived from an EMBL/GenBank/DDBJ whole genome shotgun (WGS) entry which is preliminary data.</text>
</comment>
<protein>
    <submittedName>
        <fullName evidence="1">Uncharacterized protein</fullName>
    </submittedName>
</protein>
<keyword evidence="2" id="KW-1185">Reference proteome</keyword>
<dbReference type="Proteomes" id="UP000719412">
    <property type="component" value="Unassembled WGS sequence"/>
</dbReference>
<name>A0A8J6HMG6_TENMO</name>
<reference evidence="1" key="1">
    <citation type="journal article" date="2020" name="J Insects Food Feed">
        <title>The yellow mealworm (Tenebrio molitor) genome: a resource for the emerging insects as food and feed industry.</title>
        <authorList>
            <person name="Eriksson T."/>
            <person name="Andere A."/>
            <person name="Kelstrup H."/>
            <person name="Emery V."/>
            <person name="Picard C."/>
        </authorList>
    </citation>
    <scope>NUCLEOTIDE SEQUENCE</scope>
    <source>
        <strain evidence="1">Stoneville</strain>
        <tissue evidence="1">Whole head</tissue>
    </source>
</reference>